<evidence type="ECO:0000259" key="1">
    <source>
        <dbReference type="PROSITE" id="PS50878"/>
    </source>
</evidence>
<dbReference type="CDD" id="cd01650">
    <property type="entry name" value="RT_nLTR_like"/>
    <property type="match status" value="1"/>
</dbReference>
<protein>
    <recommendedName>
        <fullName evidence="1">Reverse transcriptase domain-containing protein</fullName>
    </recommendedName>
</protein>
<dbReference type="EMBL" id="CP133613">
    <property type="protein sequence ID" value="WMV15472.1"/>
    <property type="molecule type" value="Genomic_DNA"/>
</dbReference>
<dbReference type="InterPro" id="IPR000477">
    <property type="entry name" value="RT_dom"/>
</dbReference>
<evidence type="ECO:0000313" key="2">
    <source>
        <dbReference type="EMBL" id="WMV15472.1"/>
    </source>
</evidence>
<name>A0AAF0TCV5_SOLVR</name>
<reference evidence="2" key="1">
    <citation type="submission" date="2023-08" db="EMBL/GenBank/DDBJ databases">
        <title>A de novo genome assembly of Solanum verrucosum Schlechtendal, a Mexican diploid species geographically isolated from the other diploid A-genome species in potato relatives.</title>
        <authorList>
            <person name="Hosaka K."/>
        </authorList>
    </citation>
    <scope>NUCLEOTIDE SEQUENCE</scope>
    <source>
        <tissue evidence="2">Young leaves</tissue>
    </source>
</reference>
<dbReference type="AlphaFoldDB" id="A0AAF0TCV5"/>
<proteinExistence type="predicted"/>
<gene>
    <name evidence="2" type="ORF">MTR67_008857</name>
</gene>
<accession>A0AAF0TCV5</accession>
<organism evidence="2 3">
    <name type="scientific">Solanum verrucosum</name>
    <dbReference type="NCBI Taxonomy" id="315347"/>
    <lineage>
        <taxon>Eukaryota</taxon>
        <taxon>Viridiplantae</taxon>
        <taxon>Streptophyta</taxon>
        <taxon>Embryophyta</taxon>
        <taxon>Tracheophyta</taxon>
        <taxon>Spermatophyta</taxon>
        <taxon>Magnoliopsida</taxon>
        <taxon>eudicotyledons</taxon>
        <taxon>Gunneridae</taxon>
        <taxon>Pentapetalae</taxon>
        <taxon>asterids</taxon>
        <taxon>lamiids</taxon>
        <taxon>Solanales</taxon>
        <taxon>Solanaceae</taxon>
        <taxon>Solanoideae</taxon>
        <taxon>Solaneae</taxon>
        <taxon>Solanum</taxon>
    </lineage>
</organism>
<keyword evidence="3" id="KW-1185">Reference proteome</keyword>
<dbReference type="PROSITE" id="PS50878">
    <property type="entry name" value="RT_POL"/>
    <property type="match status" value="1"/>
</dbReference>
<evidence type="ECO:0000313" key="3">
    <source>
        <dbReference type="Proteomes" id="UP001234989"/>
    </source>
</evidence>
<feature type="domain" description="Reverse transcriptase" evidence="1">
    <location>
        <begin position="1"/>
        <end position="207"/>
    </location>
</feature>
<dbReference type="PANTHER" id="PTHR33116">
    <property type="entry name" value="REVERSE TRANSCRIPTASE ZINC-BINDING DOMAIN-CONTAINING PROTEIN-RELATED-RELATED"/>
    <property type="match status" value="1"/>
</dbReference>
<sequence length="434" mass="50167">MDAVLIANESVDSRERDKKPGILCKLDIQKAYDHLNWNFLTNLLQRMGFGTKWLKWIRQCISSVKFSILINRSPCGFFSSYRGLRQGDPLSPFLFILAMEGLNNLFQTAKVKGWIRGFQVGNNTRNNLEITHLHYADDTLVFCDAVEEQMLILRVIFNIFEAVSGLHINWSKSFIYPVNTVINIEDLANTLGGKVGELPTTYLGMPLGSKSKSKEIWSGVIEKCERKLANWKCQYLSSGGRLTLVNSVLDALPSYMMSLFPIPAKVTKRLDAIRRNFLWQGSEDKRKYHLVKWEELLVSKRGGGLNIRELKTQNKSLMMKWLWKFVSPKVSLWKEVIIEKYGMEDKWMTEVVTNPYNCSVWRSIRNLWQLVKERTSCKVGNGEKVAFWNDIWCGQEAFKHAFPVLHSLSQGQEATVAELWTRQGWNLFLRRGHK</sequence>
<dbReference type="Proteomes" id="UP001234989">
    <property type="component" value="Chromosome 2"/>
</dbReference>
<dbReference type="Pfam" id="PF00078">
    <property type="entry name" value="RVT_1"/>
    <property type="match status" value="1"/>
</dbReference>
<dbReference type="SUPFAM" id="SSF56672">
    <property type="entry name" value="DNA/RNA polymerases"/>
    <property type="match status" value="1"/>
</dbReference>
<dbReference type="PANTHER" id="PTHR33116:SF85">
    <property type="entry name" value="REVERSE TRANSCRIPTASE ZINC-BINDING DOMAIN-CONTAINING PROTEIN"/>
    <property type="match status" value="1"/>
</dbReference>
<dbReference type="InterPro" id="IPR043502">
    <property type="entry name" value="DNA/RNA_pol_sf"/>
</dbReference>